<dbReference type="AlphaFoldDB" id="A0A0B0P0E0"/>
<proteinExistence type="predicted"/>
<protein>
    <submittedName>
        <fullName evidence="1">Uncharacterized protein</fullName>
    </submittedName>
</protein>
<dbReference type="EMBL" id="KN410357">
    <property type="protein sequence ID" value="KHG18327.1"/>
    <property type="molecule type" value="Genomic_DNA"/>
</dbReference>
<sequence length="67" mass="7666">MIRLDYVLSKSKSCPLYVAIEPKFVSVISVLCLSFGNENEIQMCHDLLIYVHGYSNDIQAKSRRLLC</sequence>
<gene>
    <name evidence="1" type="ORF">F383_21381</name>
</gene>
<organism evidence="1 2">
    <name type="scientific">Gossypium arboreum</name>
    <name type="common">Tree cotton</name>
    <name type="synonym">Gossypium nanking</name>
    <dbReference type="NCBI Taxonomy" id="29729"/>
    <lineage>
        <taxon>Eukaryota</taxon>
        <taxon>Viridiplantae</taxon>
        <taxon>Streptophyta</taxon>
        <taxon>Embryophyta</taxon>
        <taxon>Tracheophyta</taxon>
        <taxon>Spermatophyta</taxon>
        <taxon>Magnoliopsida</taxon>
        <taxon>eudicotyledons</taxon>
        <taxon>Gunneridae</taxon>
        <taxon>Pentapetalae</taxon>
        <taxon>rosids</taxon>
        <taxon>malvids</taxon>
        <taxon>Malvales</taxon>
        <taxon>Malvaceae</taxon>
        <taxon>Malvoideae</taxon>
        <taxon>Gossypium</taxon>
    </lineage>
</organism>
<reference evidence="2" key="1">
    <citation type="submission" date="2014-09" db="EMBL/GenBank/DDBJ databases">
        <authorList>
            <person name="Mudge J."/>
            <person name="Ramaraj T."/>
            <person name="Lindquist I.E."/>
            <person name="Bharti A.K."/>
            <person name="Sundararajan A."/>
            <person name="Cameron C.T."/>
            <person name="Woodward J.E."/>
            <person name="May G.D."/>
            <person name="Brubaker C."/>
            <person name="Broadhvest J."/>
            <person name="Wilkins T.A."/>
        </authorList>
    </citation>
    <scope>NUCLEOTIDE SEQUENCE</scope>
    <source>
        <strain evidence="2">cv. AKA8401</strain>
    </source>
</reference>
<dbReference type="Proteomes" id="UP000032142">
    <property type="component" value="Unassembled WGS sequence"/>
</dbReference>
<evidence type="ECO:0000313" key="2">
    <source>
        <dbReference type="Proteomes" id="UP000032142"/>
    </source>
</evidence>
<keyword evidence="2" id="KW-1185">Reference proteome</keyword>
<name>A0A0B0P0E0_GOSAR</name>
<evidence type="ECO:0000313" key="1">
    <source>
        <dbReference type="EMBL" id="KHG18327.1"/>
    </source>
</evidence>
<accession>A0A0B0P0E0</accession>